<evidence type="ECO:0000256" key="2">
    <source>
        <dbReference type="ARBA" id="ARBA00005528"/>
    </source>
</evidence>
<evidence type="ECO:0000313" key="13">
    <source>
        <dbReference type="Proteomes" id="UP000005730"/>
    </source>
</evidence>
<dbReference type="PANTHER" id="PTHR30027">
    <property type="entry name" value="RIBOSOMAL RNA SMALL SUBUNIT METHYLTRANSFERASE E"/>
    <property type="match status" value="1"/>
</dbReference>
<feature type="domain" description="Ribosomal RNA small subunit methyltransferase E methyltransferase" evidence="11">
    <location>
        <begin position="75"/>
        <end position="228"/>
    </location>
</feature>
<evidence type="ECO:0000256" key="5">
    <source>
        <dbReference type="ARBA" id="ARBA00022603"/>
    </source>
</evidence>
<dbReference type="GO" id="GO:0070475">
    <property type="term" value="P:rRNA base methylation"/>
    <property type="evidence" value="ECO:0007669"/>
    <property type="project" value="TreeGrafter"/>
</dbReference>
<keyword evidence="4 10" id="KW-0698">rRNA processing</keyword>
<proteinExistence type="inferred from homology"/>
<dbReference type="STRING" id="926567.TheveDRAFT_1173"/>
<reference evidence="12 13" key="1">
    <citation type="submission" date="2011-10" db="EMBL/GenBank/DDBJ databases">
        <title>The Noncontiguous Finished genome of Thermanaerovibrio velox DSM 12556.</title>
        <authorList>
            <consortium name="US DOE Joint Genome Institute (JGI-PGF)"/>
            <person name="Lucas S."/>
            <person name="Copeland A."/>
            <person name="Lapidus A."/>
            <person name="Glavina del Rio T."/>
            <person name="Dalin E."/>
            <person name="Tice H."/>
            <person name="Bruce D."/>
            <person name="Goodwin L."/>
            <person name="Pitluck S."/>
            <person name="Peters L."/>
            <person name="Mikhailova N."/>
            <person name="Teshima H."/>
            <person name="Kyrpides N."/>
            <person name="Mavromatis K."/>
            <person name="Ivanova N."/>
            <person name="Markowitz V."/>
            <person name="Cheng J.-F."/>
            <person name="Hugenholtz P."/>
            <person name="Woyke T."/>
            <person name="Wu D."/>
            <person name="Spring S."/>
            <person name="Brambilla E.-M."/>
            <person name="Klenk H.-P."/>
            <person name="Eisen J.A."/>
        </authorList>
    </citation>
    <scope>NUCLEOTIDE SEQUENCE [LARGE SCALE GENOMIC DNA]</scope>
    <source>
        <strain evidence="12 13">DSM 12556</strain>
    </source>
</reference>
<keyword evidence="13" id="KW-1185">Reference proteome</keyword>
<dbReference type="PANTHER" id="PTHR30027:SF3">
    <property type="entry name" value="16S RRNA (URACIL(1498)-N(3))-METHYLTRANSFERASE"/>
    <property type="match status" value="1"/>
</dbReference>
<dbReference type="HOGENOM" id="CLU_067442_4_1_0"/>
<evidence type="ECO:0000256" key="1">
    <source>
        <dbReference type="ARBA" id="ARBA00004496"/>
    </source>
</evidence>
<name>H0USK8_9BACT</name>
<evidence type="ECO:0000256" key="8">
    <source>
        <dbReference type="ARBA" id="ARBA00025699"/>
    </source>
</evidence>
<keyword evidence="7 10" id="KW-0949">S-adenosyl-L-methionine</keyword>
<comment type="subcellular location">
    <subcellularLocation>
        <location evidence="1 10">Cytoplasm</location>
    </subcellularLocation>
</comment>
<evidence type="ECO:0000256" key="10">
    <source>
        <dbReference type="PIRNR" id="PIRNR015601"/>
    </source>
</evidence>
<dbReference type="EMBL" id="CM001377">
    <property type="protein sequence ID" value="EHM10297.1"/>
    <property type="molecule type" value="Genomic_DNA"/>
</dbReference>
<gene>
    <name evidence="12" type="ORF">TheveDRAFT_1173</name>
</gene>
<dbReference type="GO" id="GO:0070042">
    <property type="term" value="F:rRNA (uridine-N3-)-methyltransferase activity"/>
    <property type="evidence" value="ECO:0007669"/>
    <property type="project" value="TreeGrafter"/>
</dbReference>
<dbReference type="InterPro" id="IPR029026">
    <property type="entry name" value="tRNA_m1G_MTases_N"/>
</dbReference>
<dbReference type="SUPFAM" id="SSF75217">
    <property type="entry name" value="alpha/beta knot"/>
    <property type="match status" value="1"/>
</dbReference>
<keyword evidence="3 10" id="KW-0963">Cytoplasm</keyword>
<dbReference type="Gene3D" id="3.40.1280.10">
    <property type="match status" value="1"/>
</dbReference>
<comment type="catalytic activity">
    <reaction evidence="9 10">
        <text>uridine(1498) in 16S rRNA + S-adenosyl-L-methionine = N(3)-methyluridine(1498) in 16S rRNA + S-adenosyl-L-homocysteine + H(+)</text>
        <dbReference type="Rhea" id="RHEA:42920"/>
        <dbReference type="Rhea" id="RHEA-COMP:10283"/>
        <dbReference type="Rhea" id="RHEA-COMP:10284"/>
        <dbReference type="ChEBI" id="CHEBI:15378"/>
        <dbReference type="ChEBI" id="CHEBI:57856"/>
        <dbReference type="ChEBI" id="CHEBI:59789"/>
        <dbReference type="ChEBI" id="CHEBI:65315"/>
        <dbReference type="ChEBI" id="CHEBI:74502"/>
        <dbReference type="EC" id="2.1.1.193"/>
    </reaction>
</comment>
<dbReference type="EC" id="2.1.1.193" evidence="10"/>
<dbReference type="Proteomes" id="UP000005730">
    <property type="component" value="Chromosome"/>
</dbReference>
<dbReference type="AlphaFoldDB" id="H0USK8"/>
<evidence type="ECO:0000256" key="3">
    <source>
        <dbReference type="ARBA" id="ARBA00022490"/>
    </source>
</evidence>
<dbReference type="PIRSF" id="PIRSF015601">
    <property type="entry name" value="MTase_slr0722"/>
    <property type="match status" value="1"/>
</dbReference>
<dbReference type="InterPro" id="IPR006700">
    <property type="entry name" value="RsmE"/>
</dbReference>
<keyword evidence="5 10" id="KW-0489">Methyltransferase</keyword>
<evidence type="ECO:0000313" key="12">
    <source>
        <dbReference type="EMBL" id="EHM10297.1"/>
    </source>
</evidence>
<dbReference type="NCBIfam" id="TIGR00046">
    <property type="entry name" value="RsmE family RNA methyltransferase"/>
    <property type="match status" value="1"/>
</dbReference>
<evidence type="ECO:0000256" key="6">
    <source>
        <dbReference type="ARBA" id="ARBA00022679"/>
    </source>
</evidence>
<dbReference type="eggNOG" id="COG1385">
    <property type="taxonomic scope" value="Bacteria"/>
</dbReference>
<evidence type="ECO:0000256" key="4">
    <source>
        <dbReference type="ARBA" id="ARBA00022552"/>
    </source>
</evidence>
<comment type="similarity">
    <text evidence="2 10">Belongs to the RNA methyltransferase RsmE family.</text>
</comment>
<evidence type="ECO:0000256" key="9">
    <source>
        <dbReference type="ARBA" id="ARBA00047944"/>
    </source>
</evidence>
<keyword evidence="6 10" id="KW-0808">Transferase</keyword>
<accession>H0USK8</accession>
<dbReference type="InterPro" id="IPR029028">
    <property type="entry name" value="Alpha/beta_knot_MTases"/>
</dbReference>
<dbReference type="GO" id="GO:0005737">
    <property type="term" value="C:cytoplasm"/>
    <property type="evidence" value="ECO:0007669"/>
    <property type="project" value="UniProtKB-SubCell"/>
</dbReference>
<organism evidence="12 13">
    <name type="scientific">Thermanaerovibrio velox DSM 12556</name>
    <dbReference type="NCBI Taxonomy" id="926567"/>
    <lineage>
        <taxon>Bacteria</taxon>
        <taxon>Thermotogati</taxon>
        <taxon>Synergistota</taxon>
        <taxon>Synergistia</taxon>
        <taxon>Synergistales</taxon>
        <taxon>Synergistaceae</taxon>
        <taxon>Thermanaerovibrio</taxon>
    </lineage>
</organism>
<dbReference type="InterPro" id="IPR046886">
    <property type="entry name" value="RsmE_MTase_dom"/>
</dbReference>
<dbReference type="Pfam" id="PF04452">
    <property type="entry name" value="Methyltrans_RNA"/>
    <property type="match status" value="1"/>
</dbReference>
<protein>
    <recommendedName>
        <fullName evidence="10">Ribosomal RNA small subunit methyltransferase E</fullName>
        <ecNumber evidence="10">2.1.1.193</ecNumber>
    </recommendedName>
</protein>
<dbReference type="OrthoDB" id="9815641at2"/>
<comment type="function">
    <text evidence="8 10">Specifically methylates the N3 position of the uracil ring of uridine 1498 (m3U1498) in 16S rRNA. Acts on the fully assembled 30S ribosomal subunit.</text>
</comment>
<evidence type="ECO:0000259" key="11">
    <source>
        <dbReference type="Pfam" id="PF04452"/>
    </source>
</evidence>
<dbReference type="CDD" id="cd18084">
    <property type="entry name" value="RsmE-like"/>
    <property type="match status" value="1"/>
</dbReference>
<sequence>MHRLRLESCTKTGEGRYLLDQAQARHLTKVLRCYTGALVEGLCQEGSVLLRIQVTPYGVEALEVSSSPGVDYLRRVDLLVGFLKADQWDQVLRVACELGVARIWPVLCERSVPRPDDWGRKKERYERILFESTRQCGALRAPELMDLKPLDVLDLSELPEVRLGAFLSPDSVPLVSALPEGDLAIAVGPEGDWTAREVEILKGAGFKAVSLGPRVLRASTAVAAALGAARILHPEVCSL</sequence>
<evidence type="ECO:0000256" key="7">
    <source>
        <dbReference type="ARBA" id="ARBA00022691"/>
    </source>
</evidence>